<dbReference type="Pfam" id="PF14286">
    <property type="entry name" value="DHHW"/>
    <property type="match status" value="1"/>
</dbReference>
<dbReference type="InterPro" id="IPR025945">
    <property type="entry name" value="DHHW"/>
</dbReference>
<keyword evidence="2" id="KW-1185">Reference proteome</keyword>
<evidence type="ECO:0000313" key="2">
    <source>
        <dbReference type="Proteomes" id="UP000651482"/>
    </source>
</evidence>
<name>A0A926D7D8_9FIRM</name>
<evidence type="ECO:0000313" key="1">
    <source>
        <dbReference type="EMBL" id="MBC8533785.1"/>
    </source>
</evidence>
<dbReference type="RefSeq" id="WP_249319441.1">
    <property type="nucleotide sequence ID" value="NZ_JACRSN010000009.1"/>
</dbReference>
<organism evidence="1 2">
    <name type="scientific">Yeguia hominis</name>
    <dbReference type="NCBI Taxonomy" id="2763662"/>
    <lineage>
        <taxon>Bacteria</taxon>
        <taxon>Bacillati</taxon>
        <taxon>Bacillota</taxon>
        <taxon>Clostridia</taxon>
        <taxon>Eubacteriales</taxon>
        <taxon>Yeguiaceae</taxon>
        <taxon>Yeguia</taxon>
    </lineage>
</organism>
<reference evidence="1" key="1">
    <citation type="submission" date="2020-08" db="EMBL/GenBank/DDBJ databases">
        <title>Genome public.</title>
        <authorList>
            <person name="Liu C."/>
            <person name="Sun Q."/>
        </authorList>
    </citation>
    <scope>NUCLEOTIDE SEQUENCE</scope>
    <source>
        <strain evidence="1">NSJ-40</strain>
    </source>
</reference>
<sequence>MENQKRRVPSFVFLLFVGVLTILFFVLPKEAYSSAEKRVLEKTPVFSWSSLTDGSLGSSIERYLSDHFPGRKFFVGLNAYYELYTGRGGNSGIYQGKDGYLISTPVAYSEETVASNVSRFRQFAENTGLPAKFLLVPSTGSILEEKLPAVHEPYHDDEIFQTAQENLGSISLIDLRPAFLENRDTLPLYYRTDHHLTTEGAYLMYTEFCKAAGIAPVTEYEKEIVPGFYGTTYSRSGLWFNAPDDIELWSNQNGPYQVTISDAGVDPVVQDSLFFREHLEEDDKYPVFLDGNHGLVKIENQSAPKGSLLIVKDSFAHCMTTFLAQHYREIYLVDMRYYRQPLSSLVAENNIEELLFLYGVDNLATDTNTAWIQ</sequence>
<protein>
    <recommendedName>
        <fullName evidence="3">AlgX/AlgJ SGNH hydrolase-like domain-containing protein</fullName>
    </recommendedName>
</protein>
<accession>A0A926D7D8</accession>
<gene>
    <name evidence="1" type="ORF">IAG03_07165</name>
</gene>
<proteinExistence type="predicted"/>
<evidence type="ECO:0008006" key="3">
    <source>
        <dbReference type="Google" id="ProtNLM"/>
    </source>
</evidence>
<comment type="caution">
    <text evidence="1">The sequence shown here is derived from an EMBL/GenBank/DDBJ whole genome shotgun (WGS) entry which is preliminary data.</text>
</comment>
<dbReference type="Proteomes" id="UP000651482">
    <property type="component" value="Unassembled WGS sequence"/>
</dbReference>
<dbReference type="AlphaFoldDB" id="A0A926D7D8"/>
<dbReference type="EMBL" id="JACRSN010000009">
    <property type="protein sequence ID" value="MBC8533785.1"/>
    <property type="molecule type" value="Genomic_DNA"/>
</dbReference>